<dbReference type="GO" id="GO:0005739">
    <property type="term" value="C:mitochondrion"/>
    <property type="evidence" value="ECO:0007669"/>
    <property type="project" value="TreeGrafter"/>
</dbReference>
<dbReference type="GO" id="GO:0008670">
    <property type="term" value="F:2,4-dienoyl-CoA reductase (NADPH) activity"/>
    <property type="evidence" value="ECO:0007669"/>
    <property type="project" value="TreeGrafter"/>
</dbReference>
<dbReference type="PANTHER" id="PTHR43658">
    <property type="entry name" value="SHORT-CHAIN DEHYDROGENASE/REDUCTASE"/>
    <property type="match status" value="1"/>
</dbReference>
<gene>
    <name evidence="2" type="ORF">GBAR_LOCUS21045</name>
</gene>
<accession>A0AA35X4C4</accession>
<dbReference type="InterPro" id="IPR036291">
    <property type="entry name" value="NAD(P)-bd_dom_sf"/>
</dbReference>
<evidence type="ECO:0000313" key="2">
    <source>
        <dbReference type="EMBL" id="CAI8037630.1"/>
    </source>
</evidence>
<dbReference type="GO" id="GO:0006635">
    <property type="term" value="P:fatty acid beta-oxidation"/>
    <property type="evidence" value="ECO:0007669"/>
    <property type="project" value="TreeGrafter"/>
</dbReference>
<evidence type="ECO:0000256" key="1">
    <source>
        <dbReference type="ARBA" id="ARBA00023002"/>
    </source>
</evidence>
<sequence>MAAEWGRYGLRFNAIAPGPIETKGAFSRLDPTGQFRDNMLRSVPAGRMGEVEENANLAAYLLSDYSSWVSGAVVVLDGGNLPYMAGMFSQLTRVTQTLLVYLQQPIHRLPTVHNSHGPHCLQLSVCPLQVTKEQWDMMESMIRQTKGS</sequence>
<dbReference type="EMBL" id="CASHTH010002954">
    <property type="protein sequence ID" value="CAI8037630.1"/>
    <property type="molecule type" value="Genomic_DNA"/>
</dbReference>
<organism evidence="2 3">
    <name type="scientific">Geodia barretti</name>
    <name type="common">Barrett's horny sponge</name>
    <dbReference type="NCBI Taxonomy" id="519541"/>
    <lineage>
        <taxon>Eukaryota</taxon>
        <taxon>Metazoa</taxon>
        <taxon>Porifera</taxon>
        <taxon>Demospongiae</taxon>
        <taxon>Heteroscleromorpha</taxon>
        <taxon>Tetractinellida</taxon>
        <taxon>Astrophorina</taxon>
        <taxon>Geodiidae</taxon>
        <taxon>Geodia</taxon>
    </lineage>
</organism>
<proteinExistence type="predicted"/>
<dbReference type="PRINTS" id="PR00081">
    <property type="entry name" value="GDHRDH"/>
</dbReference>
<comment type="caution">
    <text evidence="2">The sequence shown here is derived from an EMBL/GenBank/DDBJ whole genome shotgun (WGS) entry which is preliminary data.</text>
</comment>
<reference evidence="2" key="1">
    <citation type="submission" date="2023-03" db="EMBL/GenBank/DDBJ databases">
        <authorList>
            <person name="Steffen K."/>
            <person name="Cardenas P."/>
        </authorList>
    </citation>
    <scope>NUCLEOTIDE SEQUENCE</scope>
</reference>
<dbReference type="Pfam" id="PF13561">
    <property type="entry name" value="adh_short_C2"/>
    <property type="match status" value="1"/>
</dbReference>
<dbReference type="Gene3D" id="3.40.50.720">
    <property type="entry name" value="NAD(P)-binding Rossmann-like Domain"/>
    <property type="match status" value="1"/>
</dbReference>
<dbReference type="InterPro" id="IPR002347">
    <property type="entry name" value="SDR_fam"/>
</dbReference>
<keyword evidence="1" id="KW-0560">Oxidoreductase</keyword>
<dbReference type="PANTHER" id="PTHR43658:SF8">
    <property type="entry name" value="17-BETA-HYDROXYSTEROID DEHYDROGENASE 14-RELATED"/>
    <property type="match status" value="1"/>
</dbReference>
<evidence type="ECO:0000313" key="3">
    <source>
        <dbReference type="Proteomes" id="UP001174909"/>
    </source>
</evidence>
<protein>
    <submittedName>
        <fullName evidence="2">2,4-dienoyl-CoA reductase, mitochondrial</fullName>
    </submittedName>
</protein>
<name>A0AA35X4C4_GEOBA</name>
<keyword evidence="3" id="KW-1185">Reference proteome</keyword>
<dbReference type="AlphaFoldDB" id="A0AA35X4C4"/>
<dbReference type="Proteomes" id="UP001174909">
    <property type="component" value="Unassembled WGS sequence"/>
</dbReference>
<dbReference type="SUPFAM" id="SSF51735">
    <property type="entry name" value="NAD(P)-binding Rossmann-fold domains"/>
    <property type="match status" value="1"/>
</dbReference>